<reference evidence="1 2" key="1">
    <citation type="submission" date="2019-03" db="EMBL/GenBank/DDBJ databases">
        <title>Genomics of glacier-inhabiting Cryobacterium strains.</title>
        <authorList>
            <person name="Liu Q."/>
            <person name="Xin Y.-H."/>
        </authorList>
    </citation>
    <scope>NUCLEOTIDE SEQUENCE [LARGE SCALE GENOMIC DNA]</scope>
    <source>
        <strain evidence="1 2">TMT4-23</strain>
    </source>
</reference>
<dbReference type="EMBL" id="SOGJ01000022">
    <property type="protein sequence ID" value="TFC97904.1"/>
    <property type="molecule type" value="Genomic_DNA"/>
</dbReference>
<sequence>MAGWSIQPQGVLDVLTRVNGEAEELGTALGSLSTNLGAAVTATNSAAISEAVQGYFETVEGPRLTGISTRITASVTGASSATEAYVQGDYEMAATSQREQVDLVNLPRGDRHGLPQ</sequence>
<proteinExistence type="predicted"/>
<name>A0ABY2IZG8_9MICO</name>
<dbReference type="Pfam" id="PF20117">
    <property type="entry name" value="DUF6507"/>
    <property type="match status" value="1"/>
</dbReference>
<accession>A0ABY2IZG8</accession>
<dbReference type="InterPro" id="IPR045436">
    <property type="entry name" value="DUF6507"/>
</dbReference>
<comment type="caution">
    <text evidence="1">The sequence shown here is derived from an EMBL/GenBank/DDBJ whole genome shotgun (WGS) entry which is preliminary data.</text>
</comment>
<organism evidence="1 2">
    <name type="scientific">Cryobacterium breve</name>
    <dbReference type="NCBI Taxonomy" id="1259258"/>
    <lineage>
        <taxon>Bacteria</taxon>
        <taxon>Bacillati</taxon>
        <taxon>Actinomycetota</taxon>
        <taxon>Actinomycetes</taxon>
        <taxon>Micrococcales</taxon>
        <taxon>Microbacteriaceae</taxon>
        <taxon>Cryobacterium</taxon>
    </lineage>
</organism>
<evidence type="ECO:0008006" key="3">
    <source>
        <dbReference type="Google" id="ProtNLM"/>
    </source>
</evidence>
<dbReference type="RefSeq" id="WP_134363448.1">
    <property type="nucleotide sequence ID" value="NZ_SOGJ01000022.1"/>
</dbReference>
<dbReference type="Proteomes" id="UP000298355">
    <property type="component" value="Unassembled WGS sequence"/>
</dbReference>
<keyword evidence="2" id="KW-1185">Reference proteome</keyword>
<evidence type="ECO:0000313" key="2">
    <source>
        <dbReference type="Proteomes" id="UP000298355"/>
    </source>
</evidence>
<evidence type="ECO:0000313" key="1">
    <source>
        <dbReference type="EMBL" id="TFC97904.1"/>
    </source>
</evidence>
<gene>
    <name evidence="1" type="ORF">E3O65_09260</name>
</gene>
<protein>
    <recommendedName>
        <fullName evidence="3">PE domain-containing protein</fullName>
    </recommendedName>
</protein>